<feature type="domain" description="Activator of Hsp90 ATPase homologue 1/2-like C-terminal" evidence="2">
    <location>
        <begin position="18"/>
        <end position="150"/>
    </location>
</feature>
<evidence type="ECO:0000313" key="4">
    <source>
        <dbReference type="Proteomes" id="UP000319746"/>
    </source>
</evidence>
<dbReference type="SUPFAM" id="SSF55961">
    <property type="entry name" value="Bet v1-like"/>
    <property type="match status" value="1"/>
</dbReference>
<evidence type="ECO:0000259" key="2">
    <source>
        <dbReference type="Pfam" id="PF08327"/>
    </source>
</evidence>
<sequence length="151" mass="16516">MTHTNLVHDTITVTQLVNAPVADVWQAYADTAVRAQWSVPSGDGLEYDSDEFVTGGNATYRCGTPDVLEFAVVVDYVLVESPRLIVYTETLGTQDAPLATSLVTWEFDESPKGTSIVVTNQTTSFVGEDMMTGMLNGHRIALQQLAERFEP</sequence>
<dbReference type="InterPro" id="IPR023393">
    <property type="entry name" value="START-like_dom_sf"/>
</dbReference>
<dbReference type="AlphaFoldDB" id="A0A543AFW9"/>
<evidence type="ECO:0000256" key="1">
    <source>
        <dbReference type="ARBA" id="ARBA00006817"/>
    </source>
</evidence>
<dbReference type="InterPro" id="IPR013538">
    <property type="entry name" value="ASHA1/2-like_C"/>
</dbReference>
<organism evidence="3 4">
    <name type="scientific">Enteractinococcus coprophilus</name>
    <dbReference type="NCBI Taxonomy" id="1027633"/>
    <lineage>
        <taxon>Bacteria</taxon>
        <taxon>Bacillati</taxon>
        <taxon>Actinomycetota</taxon>
        <taxon>Actinomycetes</taxon>
        <taxon>Micrococcales</taxon>
        <taxon>Micrococcaceae</taxon>
    </lineage>
</organism>
<gene>
    <name evidence="3" type="ORF">FB556_1969</name>
</gene>
<name>A0A543AFW9_9MICC</name>
<comment type="similarity">
    <text evidence="1">Belongs to the AHA1 family.</text>
</comment>
<protein>
    <submittedName>
        <fullName evidence="3">Uncharacterized protein YndB with AHSA1/START domain</fullName>
    </submittedName>
</protein>
<accession>A0A543AFW9</accession>
<dbReference type="Gene3D" id="3.30.530.20">
    <property type="match status" value="1"/>
</dbReference>
<evidence type="ECO:0000313" key="3">
    <source>
        <dbReference type="EMBL" id="TQL71483.1"/>
    </source>
</evidence>
<dbReference type="Pfam" id="PF08327">
    <property type="entry name" value="AHSA1"/>
    <property type="match status" value="1"/>
</dbReference>
<dbReference type="Proteomes" id="UP000319746">
    <property type="component" value="Unassembled WGS sequence"/>
</dbReference>
<reference evidence="3 4" key="1">
    <citation type="submission" date="2019-06" db="EMBL/GenBank/DDBJ databases">
        <title>Sequencing the genomes of 1000 actinobacteria strains.</title>
        <authorList>
            <person name="Klenk H.-P."/>
        </authorList>
    </citation>
    <scope>NUCLEOTIDE SEQUENCE [LARGE SCALE GENOMIC DNA]</scope>
    <source>
        <strain evidence="3 4">DSM 24083</strain>
    </source>
</reference>
<keyword evidence="4" id="KW-1185">Reference proteome</keyword>
<dbReference type="RefSeq" id="WP_170200435.1">
    <property type="nucleotide sequence ID" value="NZ_BAABAN010000007.1"/>
</dbReference>
<comment type="caution">
    <text evidence="3">The sequence shown here is derived from an EMBL/GenBank/DDBJ whole genome shotgun (WGS) entry which is preliminary data.</text>
</comment>
<dbReference type="EMBL" id="VFOU01000003">
    <property type="protein sequence ID" value="TQL71483.1"/>
    <property type="molecule type" value="Genomic_DNA"/>
</dbReference>
<proteinExistence type="inferred from homology"/>